<feature type="transmembrane region" description="Helical" evidence="1">
    <location>
        <begin position="88"/>
        <end position="107"/>
    </location>
</feature>
<dbReference type="Pfam" id="PF02517">
    <property type="entry name" value="Rce1-like"/>
    <property type="match status" value="1"/>
</dbReference>
<evidence type="ECO:0000313" key="4">
    <source>
        <dbReference type="Proteomes" id="UP001168552"/>
    </source>
</evidence>
<dbReference type="InterPro" id="IPR003675">
    <property type="entry name" value="Rce1/LyrA-like_dom"/>
</dbReference>
<organism evidence="3 4">
    <name type="scientific">Shiella aurantiaca</name>
    <dbReference type="NCBI Taxonomy" id="3058365"/>
    <lineage>
        <taxon>Bacteria</taxon>
        <taxon>Pseudomonadati</taxon>
        <taxon>Bacteroidota</taxon>
        <taxon>Cytophagia</taxon>
        <taxon>Cytophagales</taxon>
        <taxon>Shiellaceae</taxon>
        <taxon>Shiella</taxon>
    </lineage>
</organism>
<evidence type="ECO:0000256" key="1">
    <source>
        <dbReference type="SAM" id="Phobius"/>
    </source>
</evidence>
<evidence type="ECO:0000259" key="2">
    <source>
        <dbReference type="Pfam" id="PF02517"/>
    </source>
</evidence>
<keyword evidence="1" id="KW-0812">Transmembrane</keyword>
<keyword evidence="3" id="KW-0645">Protease</keyword>
<dbReference type="EMBL" id="JAUHJS010000003">
    <property type="protein sequence ID" value="MDN4165083.1"/>
    <property type="molecule type" value="Genomic_DNA"/>
</dbReference>
<proteinExistence type="predicted"/>
<name>A0ABT8F3X5_9BACT</name>
<sequence length="312" mass="36875">MKKIWSYFKEYHREEFHWGLYLSLAAFLAVMITLNYRIDLEDSIIDSYAGKEIRMLWYFLLYAGGYYATCLIYAWWKKDFSFFYQANFWWRSLFILIILSVHAAFYYHRLLGDFIPYKTRYFYMRTSAQLVSIFTILLPTYLFYYWKDRQSVGSYYGLTRKDVDIKPYVWLLAAMLPLIIGASFTEGFQSFYPTYRSNMFARHFDIPEYVPALIYELAYGWDFLSVELLFRGFMVIGMVAVIGRFSVLPMVVVYAFLHFGKPAGETISSIFGGYILGIIALYSRNIWGGVIIHMGIAWLMELAAYLQKLPQD</sequence>
<gene>
    <name evidence="3" type="ORF">QWY31_06190</name>
</gene>
<feature type="transmembrane region" description="Helical" evidence="1">
    <location>
        <begin position="167"/>
        <end position="185"/>
    </location>
</feature>
<accession>A0ABT8F3X5</accession>
<keyword evidence="3" id="KW-0482">Metalloprotease</keyword>
<evidence type="ECO:0000313" key="3">
    <source>
        <dbReference type="EMBL" id="MDN4165083.1"/>
    </source>
</evidence>
<feature type="transmembrane region" description="Helical" evidence="1">
    <location>
        <begin position="56"/>
        <end position="76"/>
    </location>
</feature>
<dbReference type="RefSeq" id="WP_320003613.1">
    <property type="nucleotide sequence ID" value="NZ_JAUHJS010000003.1"/>
</dbReference>
<dbReference type="GO" id="GO:0008237">
    <property type="term" value="F:metallopeptidase activity"/>
    <property type="evidence" value="ECO:0007669"/>
    <property type="project" value="UniProtKB-KW"/>
</dbReference>
<feature type="transmembrane region" description="Helical" evidence="1">
    <location>
        <begin position="228"/>
        <end position="256"/>
    </location>
</feature>
<feature type="transmembrane region" description="Helical" evidence="1">
    <location>
        <begin position="20"/>
        <end position="36"/>
    </location>
</feature>
<keyword evidence="4" id="KW-1185">Reference proteome</keyword>
<feature type="domain" description="CAAX prenyl protease 2/Lysostaphin resistance protein A-like" evidence="2">
    <location>
        <begin position="227"/>
        <end position="298"/>
    </location>
</feature>
<dbReference type="Proteomes" id="UP001168552">
    <property type="component" value="Unassembled WGS sequence"/>
</dbReference>
<dbReference type="EC" id="3.4.-.-" evidence="3"/>
<reference evidence="3" key="1">
    <citation type="submission" date="2023-06" db="EMBL/GenBank/DDBJ databases">
        <title>Cytophagales bacterium Strain LB-30, isolated from soil.</title>
        <authorList>
            <person name="Liu B."/>
        </authorList>
    </citation>
    <scope>NUCLEOTIDE SEQUENCE</scope>
    <source>
        <strain evidence="3">LB-30</strain>
    </source>
</reference>
<keyword evidence="3" id="KW-0378">Hydrolase</keyword>
<keyword evidence="1" id="KW-1133">Transmembrane helix</keyword>
<feature type="transmembrane region" description="Helical" evidence="1">
    <location>
        <begin position="127"/>
        <end position="146"/>
    </location>
</feature>
<keyword evidence="1" id="KW-0472">Membrane</keyword>
<protein>
    <submittedName>
        <fullName evidence="3">CPBP family intramembrane metalloprotease</fullName>
        <ecNumber evidence="3">3.4.-.-</ecNumber>
    </submittedName>
</protein>
<comment type="caution">
    <text evidence="3">The sequence shown here is derived from an EMBL/GenBank/DDBJ whole genome shotgun (WGS) entry which is preliminary data.</text>
</comment>